<dbReference type="RefSeq" id="WP_280842641.1">
    <property type="nucleotide sequence ID" value="NZ_JANCPR020000016.1"/>
</dbReference>
<comment type="caution">
    <text evidence="2">The sequence shown here is derived from an EMBL/GenBank/DDBJ whole genome shotgun (WGS) entry which is preliminary data.</text>
</comment>
<evidence type="ECO:0000256" key="1">
    <source>
        <dbReference type="SAM" id="Phobius"/>
    </source>
</evidence>
<keyword evidence="1" id="KW-1133">Transmembrane helix</keyword>
<keyword evidence="1" id="KW-0472">Membrane</keyword>
<evidence type="ECO:0000313" key="2">
    <source>
        <dbReference type="EMBL" id="MDJ1133766.1"/>
    </source>
</evidence>
<gene>
    <name evidence="2" type="ORF">NMN56_017690</name>
</gene>
<reference evidence="2 3" key="1">
    <citation type="submission" date="2023-05" db="EMBL/GenBank/DDBJ databases">
        <title>Streptantibioticus silvisoli sp. nov., acidotolerant actinomycetes 1 from pine litter.</title>
        <authorList>
            <person name="Swiecimska M."/>
            <person name="Golinska P."/>
            <person name="Sangal V."/>
            <person name="Wachnowicz B."/>
            <person name="Goodfellow M."/>
        </authorList>
    </citation>
    <scope>NUCLEOTIDE SEQUENCE [LARGE SCALE GENOMIC DNA]</scope>
    <source>
        <strain evidence="2 3">DSM 42109</strain>
    </source>
</reference>
<sequence>MVGGERLRWWRGSRAKGRHAGSAAVAVGLVVAVALPVAAVGPGGSGGSGGPRWEAIRLTGTVGSIHIVVDTNNAGQAIGWGVTPDAEWRSFVWDGEKLKAPPALPDGTEPQFQALNEKGQIAGYDKAPDGTRRPVLWDAAGRPKALGVHDAVQVRDLNERGQVLIDMRPHQRDLLHDGERVLALDPPGPAGSTTPTQGFQLNDEGRVLADTLPPRGSPERARAFVWRAGGSTYVPEPEGAEGQNVTAAGFNEKGLVAAQAEHPVTHRQTPYLWDEAAGDGNGVRVLPNIPGTDHSRLSSRIGTLNDRGQAVGTGLNSTTGKRHAVQWTDGRPTELGSVLGGDSEAITVNASGDAVGWNLTDRGVPHAVLWREGRTHVLGTPPGYVSSRAGLVTDRGDAAGTAISETGDTHAFLWTRR</sequence>
<feature type="transmembrane region" description="Helical" evidence="1">
    <location>
        <begin position="20"/>
        <end position="41"/>
    </location>
</feature>
<protein>
    <recommendedName>
        <fullName evidence="4">HAF repeat-containing protein</fullName>
    </recommendedName>
</protein>
<evidence type="ECO:0008006" key="4">
    <source>
        <dbReference type="Google" id="ProtNLM"/>
    </source>
</evidence>
<keyword evidence="1" id="KW-0812">Transmembrane</keyword>
<keyword evidence="3" id="KW-1185">Reference proteome</keyword>
<name>A0ABT6ZYQ8_9ACTN</name>
<dbReference type="Proteomes" id="UP001214441">
    <property type="component" value="Unassembled WGS sequence"/>
</dbReference>
<evidence type="ECO:0000313" key="3">
    <source>
        <dbReference type="Proteomes" id="UP001214441"/>
    </source>
</evidence>
<dbReference type="EMBL" id="JANCPR020000016">
    <property type="protein sequence ID" value="MDJ1133766.1"/>
    <property type="molecule type" value="Genomic_DNA"/>
</dbReference>
<organism evidence="2 3">
    <name type="scientific">Streptomyces iconiensis</name>
    <dbReference type="NCBI Taxonomy" id="1384038"/>
    <lineage>
        <taxon>Bacteria</taxon>
        <taxon>Bacillati</taxon>
        <taxon>Actinomycetota</taxon>
        <taxon>Actinomycetes</taxon>
        <taxon>Kitasatosporales</taxon>
        <taxon>Streptomycetaceae</taxon>
        <taxon>Streptomyces</taxon>
    </lineage>
</organism>
<accession>A0ABT6ZYQ8</accession>
<proteinExistence type="predicted"/>